<sequence>MSNVPDSPTRSRHHASLASSALALPTRRDIRITTLENLQHFVVLGNYNTNIGRVVEDLSIALPSNVGYPAQALRAALRLAPNIECLVLDVPAESPISLLSSLQFPNLRVFSTNLPHRALVAFLNSHPHLDALALRDCGRSAACPLRGVEFSNLTNLQCPSRCFVGILRGPLIAATVNLSRMTSMSSIALRSLSSSHLHSLTVDYFNNDYDVILHVINATPNLRKLKLNEKAQPQRRHDGSTRRPWNDLQEWHRSLLRLPFLEEFMLRTLISVCTGNRTELDVVTAWARGTGRRATPHSNLYHIALMQRHLGGAPGLQQQLSHWFKHERGVWARVTTVAVGPSDSFTM</sequence>
<keyword evidence="2" id="KW-1185">Reference proteome</keyword>
<dbReference type="SUPFAM" id="SSF52047">
    <property type="entry name" value="RNI-like"/>
    <property type="match status" value="1"/>
</dbReference>
<protein>
    <recommendedName>
        <fullName evidence="3">F-box domain-containing protein</fullName>
    </recommendedName>
</protein>
<reference evidence="1" key="1">
    <citation type="submission" date="2022-11" db="EMBL/GenBank/DDBJ databases">
        <title>Genome Sequence of Cubamyces cubensis.</title>
        <authorList>
            <person name="Buettner E."/>
        </authorList>
    </citation>
    <scope>NUCLEOTIDE SEQUENCE</scope>
    <source>
        <strain evidence="1">MPL-01</strain>
    </source>
</reference>
<organism evidence="1 2">
    <name type="scientific">Trametes cubensis</name>
    <dbReference type="NCBI Taxonomy" id="1111947"/>
    <lineage>
        <taxon>Eukaryota</taxon>
        <taxon>Fungi</taxon>
        <taxon>Dikarya</taxon>
        <taxon>Basidiomycota</taxon>
        <taxon>Agaricomycotina</taxon>
        <taxon>Agaricomycetes</taxon>
        <taxon>Polyporales</taxon>
        <taxon>Polyporaceae</taxon>
        <taxon>Trametes</taxon>
    </lineage>
</organism>
<accession>A0AAD7THL8</accession>
<gene>
    <name evidence="1" type="ORF">ONZ51_g11428</name>
</gene>
<name>A0AAD7THL8_9APHY</name>
<dbReference type="EMBL" id="JAPEVG010000543">
    <property type="protein sequence ID" value="KAJ8457604.1"/>
    <property type="molecule type" value="Genomic_DNA"/>
</dbReference>
<evidence type="ECO:0000313" key="1">
    <source>
        <dbReference type="EMBL" id="KAJ8457604.1"/>
    </source>
</evidence>
<dbReference type="AlphaFoldDB" id="A0AAD7THL8"/>
<proteinExistence type="predicted"/>
<dbReference type="Proteomes" id="UP001215151">
    <property type="component" value="Unassembled WGS sequence"/>
</dbReference>
<comment type="caution">
    <text evidence="1">The sequence shown here is derived from an EMBL/GenBank/DDBJ whole genome shotgun (WGS) entry which is preliminary data.</text>
</comment>
<dbReference type="Gene3D" id="3.80.10.10">
    <property type="entry name" value="Ribonuclease Inhibitor"/>
    <property type="match status" value="1"/>
</dbReference>
<evidence type="ECO:0008006" key="3">
    <source>
        <dbReference type="Google" id="ProtNLM"/>
    </source>
</evidence>
<dbReference type="InterPro" id="IPR032675">
    <property type="entry name" value="LRR_dom_sf"/>
</dbReference>
<evidence type="ECO:0000313" key="2">
    <source>
        <dbReference type="Proteomes" id="UP001215151"/>
    </source>
</evidence>